<dbReference type="InterPro" id="IPR016181">
    <property type="entry name" value="Acyl_CoA_acyltransferase"/>
</dbReference>
<sequence>MSDRVLVYKALGDVDVSDEFFDSLRDGYVGFDRWFASKAAEKAYILEDSISNAVQGMLYIKIEEGPIQDIEPNLGPGRWLKVGTLKINAAGTKAGERVIKKAFDHAVAEECVGVYVTVFAKHKELISLLERYGFALRGQKDSVSGVECVFVKDLQTDHSDIRLNYPRLSLGGRKCWLLAIYPEYHTRLLPDSKLVTDPVDTVSDVSHTNTIEKIYVGKVALSRVNAGDIVFMYRTCDKKGPAYFRSVATSVCVAVESKRKKDFENEAEFIAYCKKHSVFEEVELKTAYRTSARTSTLRMLYNAAFERRIIRKFLLEDVLIAEQPRWDLKELSEEQARRLLELAEVPSGIIID</sequence>
<protein>
    <submittedName>
        <fullName evidence="1">Uncharacterized protein</fullName>
    </submittedName>
</protein>
<gene>
    <name evidence="1" type="ORF">CLV80_11745</name>
</gene>
<dbReference type="OrthoDB" id="9773249at2"/>
<proteinExistence type="predicted"/>
<organism evidence="1 2">
    <name type="scientific">Yoonia maritima</name>
    <dbReference type="NCBI Taxonomy" id="1435347"/>
    <lineage>
        <taxon>Bacteria</taxon>
        <taxon>Pseudomonadati</taxon>
        <taxon>Pseudomonadota</taxon>
        <taxon>Alphaproteobacteria</taxon>
        <taxon>Rhodobacterales</taxon>
        <taxon>Paracoccaceae</taxon>
        <taxon>Yoonia</taxon>
    </lineage>
</organism>
<evidence type="ECO:0000313" key="1">
    <source>
        <dbReference type="EMBL" id="PRY74527.1"/>
    </source>
</evidence>
<dbReference type="AlphaFoldDB" id="A0A2T0VU25"/>
<dbReference type="Gene3D" id="3.40.630.30">
    <property type="match status" value="1"/>
</dbReference>
<dbReference type="SUPFAM" id="SSF55729">
    <property type="entry name" value="Acyl-CoA N-acyltransferases (Nat)"/>
    <property type="match status" value="1"/>
</dbReference>
<evidence type="ECO:0000313" key="2">
    <source>
        <dbReference type="Proteomes" id="UP000238007"/>
    </source>
</evidence>
<dbReference type="RefSeq" id="WP_106359256.1">
    <property type="nucleotide sequence ID" value="NZ_PVTP01000017.1"/>
</dbReference>
<dbReference type="EMBL" id="PVTP01000017">
    <property type="protein sequence ID" value="PRY74527.1"/>
    <property type="molecule type" value="Genomic_DNA"/>
</dbReference>
<comment type="caution">
    <text evidence="1">The sequence shown here is derived from an EMBL/GenBank/DDBJ whole genome shotgun (WGS) entry which is preliminary data.</text>
</comment>
<dbReference type="Proteomes" id="UP000238007">
    <property type="component" value="Unassembled WGS sequence"/>
</dbReference>
<reference evidence="1 2" key="1">
    <citation type="submission" date="2018-03" db="EMBL/GenBank/DDBJ databases">
        <title>Genomic Encyclopedia of Archaeal and Bacterial Type Strains, Phase II (KMG-II): from individual species to whole genera.</title>
        <authorList>
            <person name="Goeker M."/>
        </authorList>
    </citation>
    <scope>NUCLEOTIDE SEQUENCE [LARGE SCALE GENOMIC DNA]</scope>
    <source>
        <strain evidence="1 2">DSM 101533</strain>
    </source>
</reference>
<name>A0A2T0VU25_9RHOB</name>
<keyword evidence="2" id="KW-1185">Reference proteome</keyword>
<accession>A0A2T0VU25</accession>